<dbReference type="GO" id="GO:0016757">
    <property type="term" value="F:glycosyltransferase activity"/>
    <property type="evidence" value="ECO:0007669"/>
    <property type="project" value="InterPro"/>
</dbReference>
<name>A0A1H8N6T2_9BACI</name>
<reference evidence="2 3" key="1">
    <citation type="submission" date="2016-10" db="EMBL/GenBank/DDBJ databases">
        <authorList>
            <person name="de Groot N.N."/>
        </authorList>
    </citation>
    <scope>NUCLEOTIDE SEQUENCE [LARGE SCALE GENOMIC DNA]</scope>
    <source>
        <strain evidence="2 3">CGMCC 1.10434</strain>
    </source>
</reference>
<accession>A0A1H8N6T2</accession>
<keyword evidence="3" id="KW-1185">Reference proteome</keyword>
<dbReference type="STRING" id="872970.SAMN04488134_105146"/>
<sequence>MVKPIRVLHVFGRLDAGGAESRTMDIYREINREHIQFDFVIHTQDDCFYSNEIKEMGGKIYKFPRFKGYNYKEYCEIWDSFLNNHRYYKIIHGHQTSVAFIYLKIAKKKNIPVRIAHARNSNKDRIIKKITAKLSRLYATDLFAVSKLAAHSEFGKNIADVKIIPNAISAEKFRFNMGNRVKIREKLDIETKTAFIHVGRFHPQKNHHMLLNIFKELLQKNSEIMLFLVGEGPLENEMKEKVKFLNLNDNVVFLGIRDDVPELLQGMDALIFPSLFEGFPGVVLEAQAAGLSCFISNTITNEVELTQLIKFLSIKATPESWANHIYREKIVTHAREKYCDIVTQRGFDIKKVSMFYSEIYENGYLKGK</sequence>
<dbReference type="EMBL" id="FODJ01000005">
    <property type="protein sequence ID" value="SEO25256.1"/>
    <property type="molecule type" value="Genomic_DNA"/>
</dbReference>
<dbReference type="SUPFAM" id="SSF53756">
    <property type="entry name" value="UDP-Glycosyltransferase/glycogen phosphorylase"/>
    <property type="match status" value="1"/>
</dbReference>
<feature type="domain" description="Glycosyl transferase family 1" evidence="1">
    <location>
        <begin position="182"/>
        <end position="324"/>
    </location>
</feature>
<dbReference type="PANTHER" id="PTHR12526">
    <property type="entry name" value="GLYCOSYLTRANSFERASE"/>
    <property type="match status" value="1"/>
</dbReference>
<dbReference type="InterPro" id="IPR001296">
    <property type="entry name" value="Glyco_trans_1"/>
</dbReference>
<evidence type="ECO:0000259" key="1">
    <source>
        <dbReference type="Pfam" id="PF00534"/>
    </source>
</evidence>
<dbReference type="RefSeq" id="WP_177178259.1">
    <property type="nucleotide sequence ID" value="NZ_FODJ01000005.1"/>
</dbReference>
<dbReference type="PANTHER" id="PTHR12526:SF638">
    <property type="entry name" value="SPORE COAT PROTEIN SA"/>
    <property type="match status" value="1"/>
</dbReference>
<evidence type="ECO:0000313" key="3">
    <source>
        <dbReference type="Proteomes" id="UP000199300"/>
    </source>
</evidence>
<dbReference type="Gene3D" id="3.40.50.2000">
    <property type="entry name" value="Glycogen Phosphorylase B"/>
    <property type="match status" value="2"/>
</dbReference>
<dbReference type="Pfam" id="PF00534">
    <property type="entry name" value="Glycos_transf_1"/>
    <property type="match status" value="1"/>
</dbReference>
<dbReference type="CDD" id="cd03812">
    <property type="entry name" value="GT4_CapH-like"/>
    <property type="match status" value="1"/>
</dbReference>
<organism evidence="2 3">
    <name type="scientific">Amphibacillus marinus</name>
    <dbReference type="NCBI Taxonomy" id="872970"/>
    <lineage>
        <taxon>Bacteria</taxon>
        <taxon>Bacillati</taxon>
        <taxon>Bacillota</taxon>
        <taxon>Bacilli</taxon>
        <taxon>Bacillales</taxon>
        <taxon>Bacillaceae</taxon>
        <taxon>Amphibacillus</taxon>
    </lineage>
</organism>
<gene>
    <name evidence="2" type="ORF">SAMN04488134_105146</name>
</gene>
<evidence type="ECO:0000313" key="2">
    <source>
        <dbReference type="EMBL" id="SEO25256.1"/>
    </source>
</evidence>
<dbReference type="AlphaFoldDB" id="A0A1H8N6T2"/>
<keyword evidence="2" id="KW-0808">Transferase</keyword>
<protein>
    <submittedName>
        <fullName evidence="2">Glycosyltransferase involved in cell wall bisynthesis</fullName>
    </submittedName>
</protein>
<proteinExistence type="predicted"/>
<dbReference type="Proteomes" id="UP000199300">
    <property type="component" value="Unassembled WGS sequence"/>
</dbReference>